<dbReference type="InterPro" id="IPR001867">
    <property type="entry name" value="OmpR/PhoB-type_DNA-bd"/>
</dbReference>
<evidence type="ECO:0000313" key="9">
    <source>
        <dbReference type="Proteomes" id="UP000432015"/>
    </source>
</evidence>
<feature type="domain" description="OmpR/PhoB-type" evidence="7">
    <location>
        <begin position="60"/>
        <end position="159"/>
    </location>
</feature>
<dbReference type="Pfam" id="PF03704">
    <property type="entry name" value="BTAD"/>
    <property type="match status" value="1"/>
</dbReference>
<dbReference type="Pfam" id="PF00931">
    <property type="entry name" value="NB-ARC"/>
    <property type="match status" value="1"/>
</dbReference>
<feature type="compositionally biased region" description="Low complexity" evidence="6">
    <location>
        <begin position="15"/>
        <end position="26"/>
    </location>
</feature>
<dbReference type="Proteomes" id="UP000432015">
    <property type="component" value="Unassembled WGS sequence"/>
</dbReference>
<evidence type="ECO:0000256" key="5">
    <source>
        <dbReference type="PROSITE-ProRule" id="PRU01091"/>
    </source>
</evidence>
<dbReference type="PANTHER" id="PTHR35807:SF1">
    <property type="entry name" value="TRANSCRIPTIONAL REGULATOR REDD"/>
    <property type="match status" value="1"/>
</dbReference>
<dbReference type="Gene3D" id="3.40.50.300">
    <property type="entry name" value="P-loop containing nucleotide triphosphate hydrolases"/>
    <property type="match status" value="1"/>
</dbReference>
<keyword evidence="3 5" id="KW-0238">DNA-binding</keyword>
<dbReference type="AlphaFoldDB" id="A0A7K1KXC3"/>
<dbReference type="InterPro" id="IPR005158">
    <property type="entry name" value="BTAD"/>
</dbReference>
<dbReference type="SMART" id="SM01043">
    <property type="entry name" value="BTAD"/>
    <property type="match status" value="1"/>
</dbReference>
<dbReference type="GO" id="GO:0006355">
    <property type="term" value="P:regulation of DNA-templated transcription"/>
    <property type="evidence" value="ECO:0007669"/>
    <property type="project" value="InterPro"/>
</dbReference>
<feature type="region of interest" description="Disordered" evidence="6">
    <location>
        <begin position="1"/>
        <end position="44"/>
    </location>
</feature>
<dbReference type="InterPro" id="IPR036388">
    <property type="entry name" value="WH-like_DNA-bd_sf"/>
</dbReference>
<proteinExistence type="inferred from homology"/>
<reference evidence="8 9" key="1">
    <citation type="submission" date="2019-11" db="EMBL/GenBank/DDBJ databases">
        <authorList>
            <person name="Cao P."/>
        </authorList>
    </citation>
    <scope>NUCLEOTIDE SEQUENCE [LARGE SCALE GENOMIC DNA]</scope>
    <source>
        <strain evidence="8 9">NEAU-AAG5</strain>
    </source>
</reference>
<dbReference type="SUPFAM" id="SSF48452">
    <property type="entry name" value="TPR-like"/>
    <property type="match status" value="1"/>
</dbReference>
<dbReference type="PRINTS" id="PR00364">
    <property type="entry name" value="DISEASERSIST"/>
</dbReference>
<dbReference type="InterPro" id="IPR016032">
    <property type="entry name" value="Sig_transdc_resp-reg_C-effctor"/>
</dbReference>
<evidence type="ECO:0000256" key="4">
    <source>
        <dbReference type="ARBA" id="ARBA00023163"/>
    </source>
</evidence>
<dbReference type="GO" id="GO:0003677">
    <property type="term" value="F:DNA binding"/>
    <property type="evidence" value="ECO:0007669"/>
    <property type="project" value="UniProtKB-UniRule"/>
</dbReference>
<gene>
    <name evidence="8" type="ORF">GNZ18_09565</name>
</gene>
<dbReference type="GO" id="GO:0000160">
    <property type="term" value="P:phosphorelay signal transduction system"/>
    <property type="evidence" value="ECO:0007669"/>
    <property type="project" value="InterPro"/>
</dbReference>
<evidence type="ECO:0000256" key="1">
    <source>
        <dbReference type="ARBA" id="ARBA00005820"/>
    </source>
</evidence>
<protein>
    <recommendedName>
        <fullName evidence="7">OmpR/PhoB-type domain-containing protein</fullName>
    </recommendedName>
</protein>
<name>A0A7K1KXC3_9ACTN</name>
<dbReference type="PANTHER" id="PTHR35807">
    <property type="entry name" value="TRANSCRIPTIONAL REGULATOR REDD-RELATED"/>
    <property type="match status" value="1"/>
</dbReference>
<comment type="similarity">
    <text evidence="1">Belongs to the AfsR/DnrI/RedD regulatory family.</text>
</comment>
<evidence type="ECO:0000256" key="3">
    <source>
        <dbReference type="ARBA" id="ARBA00023125"/>
    </source>
</evidence>
<accession>A0A7K1KXC3</accession>
<evidence type="ECO:0000313" key="8">
    <source>
        <dbReference type="EMBL" id="MUN36844.1"/>
    </source>
</evidence>
<dbReference type="GO" id="GO:0043531">
    <property type="term" value="F:ADP binding"/>
    <property type="evidence" value="ECO:0007669"/>
    <property type="project" value="InterPro"/>
</dbReference>
<comment type="caution">
    <text evidence="8">The sequence shown here is derived from an EMBL/GenBank/DDBJ whole genome shotgun (WGS) entry which is preliminary data.</text>
</comment>
<dbReference type="SMART" id="SM00862">
    <property type="entry name" value="Trans_reg_C"/>
    <property type="match status" value="1"/>
</dbReference>
<evidence type="ECO:0000256" key="6">
    <source>
        <dbReference type="SAM" id="MobiDB-lite"/>
    </source>
</evidence>
<sequence length="687" mass="74671">MYGAPKAVTRPRTSRTAATGPGAPEPEAGRGRRPPVDGSEGVRADVAQCAGDAGADPPPSTGTTTGGFSVEFRILGSIEARRDGRLIALDGAKQKTVLASLLLAREGILPDDRLSALLWGENPPATSSAQIYTYVSRLRKYLGSEVSIARKPPGYMMRIGHSELDHERFLRLSEAGVEDLGKTRYREASIRFREALSLWRGPALANVTEFLAETELPRLDEARMAVLEHRIDADLALGDHLRLISELTGLVSEYPLRERFRGQLMIALYRSSRQTDALAVFQEGRRMLAEEYGIDPGAALMDIHQAILTSDASLKHVPGGEPARVGGRRGPARPRLLPPNAVDFAGRTEVLNGLLDLLTSRDNSAPATFQITGMAGSGKTALAVRAAYAAQDQFPDGQLYGDLVTAEGRIVPPAAVLLSFLRALGMSDQEIPEGLAERVQLFRSLVADRRVLVVLDNAVDEMQVTPLLPSGQECRTIVTTRRDLATHASVRTIRLDTLGAEGGVAMLSRIVGEERVGRDPESARRLVDLCGAHPLALRILGSRLCAKPHWSLAMVAQRIAASGSRLDELRYGRMDLRARIQADYDDLEEPAREAFALLSLLDAEEFSARTAALVLDVPEDAAEEIVESLVDAWMLQVGICPISGMPRYRFHELYREFGRERAVSGVGSLRPCPPLPDIADVRLTAVC</sequence>
<dbReference type="SUPFAM" id="SSF52540">
    <property type="entry name" value="P-loop containing nucleoside triphosphate hydrolases"/>
    <property type="match status" value="1"/>
</dbReference>
<dbReference type="Gene3D" id="1.25.40.10">
    <property type="entry name" value="Tetratricopeptide repeat domain"/>
    <property type="match status" value="1"/>
</dbReference>
<dbReference type="InterPro" id="IPR011990">
    <property type="entry name" value="TPR-like_helical_dom_sf"/>
</dbReference>
<dbReference type="Gene3D" id="1.10.10.10">
    <property type="entry name" value="Winged helix-like DNA-binding domain superfamily/Winged helix DNA-binding domain"/>
    <property type="match status" value="1"/>
</dbReference>
<keyword evidence="4" id="KW-0804">Transcription</keyword>
<dbReference type="PROSITE" id="PS51755">
    <property type="entry name" value="OMPR_PHOB"/>
    <property type="match status" value="1"/>
</dbReference>
<dbReference type="InterPro" id="IPR002182">
    <property type="entry name" value="NB-ARC"/>
</dbReference>
<dbReference type="InterPro" id="IPR051677">
    <property type="entry name" value="AfsR-DnrI-RedD_regulator"/>
</dbReference>
<organism evidence="8 9">
    <name type="scientific">Actinomadura litoris</name>
    <dbReference type="NCBI Taxonomy" id="2678616"/>
    <lineage>
        <taxon>Bacteria</taxon>
        <taxon>Bacillati</taxon>
        <taxon>Actinomycetota</taxon>
        <taxon>Actinomycetes</taxon>
        <taxon>Streptosporangiales</taxon>
        <taxon>Thermomonosporaceae</taxon>
        <taxon>Actinomadura</taxon>
    </lineage>
</organism>
<dbReference type="InterPro" id="IPR027417">
    <property type="entry name" value="P-loop_NTPase"/>
</dbReference>
<dbReference type="SUPFAM" id="SSF46894">
    <property type="entry name" value="C-terminal effector domain of the bipartite response regulators"/>
    <property type="match status" value="1"/>
</dbReference>
<keyword evidence="2" id="KW-0805">Transcription regulation</keyword>
<dbReference type="CDD" id="cd15831">
    <property type="entry name" value="BTAD"/>
    <property type="match status" value="1"/>
</dbReference>
<dbReference type="EMBL" id="WOFH01000003">
    <property type="protein sequence ID" value="MUN36844.1"/>
    <property type="molecule type" value="Genomic_DNA"/>
</dbReference>
<keyword evidence="9" id="KW-1185">Reference proteome</keyword>
<feature type="DNA-binding region" description="OmpR/PhoB-type" evidence="5">
    <location>
        <begin position="60"/>
        <end position="159"/>
    </location>
</feature>
<evidence type="ECO:0000256" key="2">
    <source>
        <dbReference type="ARBA" id="ARBA00023015"/>
    </source>
</evidence>
<evidence type="ECO:0000259" key="7">
    <source>
        <dbReference type="PROSITE" id="PS51755"/>
    </source>
</evidence>